<name>A0A344LBR5_9PSEU</name>
<feature type="chain" id="PRO_5038686886" description="DUF2771 domain-containing protein" evidence="1">
    <location>
        <begin position="17"/>
        <end position="165"/>
    </location>
</feature>
<dbReference type="KEGG" id="aab:A4R43_25830"/>
<sequence length="165" mass="17391">MRRFGVLAVLAGGAFALSGCSPVPPPEVTFFADGNTVRTGPFIHCDAVVSSCEQHDGAEARLKVRPGKPVQISLPSEIVDTPWLVNVQYQDAAGNLQPVKQEFFSPGEQHAYTATAGPGDQLVVVEIQQISAATAIDGTGAAIEDDQGNPQLVVRGIWTLQVEPA</sequence>
<evidence type="ECO:0000313" key="2">
    <source>
        <dbReference type="EMBL" id="AXB45489.1"/>
    </source>
</evidence>
<feature type="signal peptide" evidence="1">
    <location>
        <begin position="1"/>
        <end position="16"/>
    </location>
</feature>
<dbReference type="PROSITE" id="PS51257">
    <property type="entry name" value="PROKAR_LIPOPROTEIN"/>
    <property type="match status" value="1"/>
</dbReference>
<dbReference type="Proteomes" id="UP000250434">
    <property type="component" value="Chromosome"/>
</dbReference>
<keyword evidence="3" id="KW-1185">Reference proteome</keyword>
<evidence type="ECO:0000256" key="1">
    <source>
        <dbReference type="SAM" id="SignalP"/>
    </source>
</evidence>
<dbReference type="OrthoDB" id="4772953at2"/>
<evidence type="ECO:0008006" key="4">
    <source>
        <dbReference type="Google" id="ProtNLM"/>
    </source>
</evidence>
<proteinExistence type="predicted"/>
<protein>
    <recommendedName>
        <fullName evidence="4">DUF2771 domain-containing protein</fullName>
    </recommendedName>
</protein>
<keyword evidence="1" id="KW-0732">Signal</keyword>
<dbReference type="InterPro" id="IPR024495">
    <property type="entry name" value="DUF2771"/>
</dbReference>
<evidence type="ECO:0000313" key="3">
    <source>
        <dbReference type="Proteomes" id="UP000250434"/>
    </source>
</evidence>
<dbReference type="AlphaFoldDB" id="A0A344LBR5"/>
<dbReference type="EMBL" id="CP015163">
    <property type="protein sequence ID" value="AXB45489.1"/>
    <property type="molecule type" value="Genomic_DNA"/>
</dbReference>
<dbReference type="RefSeq" id="WP_113694722.1">
    <property type="nucleotide sequence ID" value="NZ_CP015163.1"/>
</dbReference>
<organism evidence="2 3">
    <name type="scientific">Amycolatopsis albispora</name>
    <dbReference type="NCBI Taxonomy" id="1804986"/>
    <lineage>
        <taxon>Bacteria</taxon>
        <taxon>Bacillati</taxon>
        <taxon>Actinomycetota</taxon>
        <taxon>Actinomycetes</taxon>
        <taxon>Pseudonocardiales</taxon>
        <taxon>Pseudonocardiaceae</taxon>
        <taxon>Amycolatopsis</taxon>
    </lineage>
</organism>
<accession>A0A344LBR5</accession>
<dbReference type="Pfam" id="PF10969">
    <property type="entry name" value="DUF2771"/>
    <property type="match status" value="1"/>
</dbReference>
<gene>
    <name evidence="2" type="ORF">A4R43_25830</name>
</gene>
<reference evidence="2 3" key="1">
    <citation type="submission" date="2016-04" db="EMBL/GenBank/DDBJ databases">
        <title>Complete genome sequence and analysis of deep-sea sediment isolate, Amycolatopsis sp. WP1.</title>
        <authorList>
            <person name="Wang H."/>
            <person name="Chen S."/>
            <person name="Wu Q."/>
        </authorList>
    </citation>
    <scope>NUCLEOTIDE SEQUENCE [LARGE SCALE GENOMIC DNA]</scope>
    <source>
        <strain evidence="2 3">WP1</strain>
    </source>
</reference>